<name>N9DI57_9GAMM</name>
<proteinExistence type="predicted"/>
<dbReference type="AlphaFoldDB" id="N9DI57"/>
<evidence type="ECO:0000313" key="1">
    <source>
        <dbReference type="EMBL" id="ENV80168.1"/>
    </source>
</evidence>
<dbReference type="EMBL" id="APQC01000007">
    <property type="protein sequence ID" value="ENV80168.1"/>
    <property type="molecule type" value="Genomic_DNA"/>
</dbReference>
<dbReference type="Proteomes" id="UP000013276">
    <property type="component" value="Unassembled WGS sequence"/>
</dbReference>
<reference evidence="1 2" key="1">
    <citation type="submission" date="2013-02" db="EMBL/GenBank/DDBJ databases">
        <title>The Genome Sequence of Acinetobacter ursingii NIPH ANC_3649.</title>
        <authorList>
            <consortium name="The Broad Institute Genome Sequencing Platform"/>
            <consortium name="The Broad Institute Genome Sequencing Center for Infectious Disease"/>
            <person name="Cerqueira G."/>
            <person name="Feldgarden M."/>
            <person name="Courvalin P."/>
            <person name="Perichon B."/>
            <person name="Grillot-Courvalin C."/>
            <person name="Clermont D."/>
            <person name="Rocha E."/>
            <person name="Yoon E.-J."/>
            <person name="Nemec A."/>
            <person name="Walker B."/>
            <person name="Young S.K."/>
            <person name="Zeng Q."/>
            <person name="Gargeya S."/>
            <person name="Fitzgerald M."/>
            <person name="Haas B."/>
            <person name="Abouelleil A."/>
            <person name="Alvarado L."/>
            <person name="Arachchi H.M."/>
            <person name="Berlin A.M."/>
            <person name="Chapman S.B."/>
            <person name="Dewar J."/>
            <person name="Goldberg J."/>
            <person name="Griggs A."/>
            <person name="Gujja S."/>
            <person name="Hansen M."/>
            <person name="Howarth C."/>
            <person name="Imamovic A."/>
            <person name="Larimer J."/>
            <person name="McCowan C."/>
            <person name="Murphy C."/>
            <person name="Neiman D."/>
            <person name="Pearson M."/>
            <person name="Priest M."/>
            <person name="Roberts A."/>
            <person name="Saif S."/>
            <person name="Shea T."/>
            <person name="Sisk P."/>
            <person name="Sykes S."/>
            <person name="Wortman J."/>
            <person name="Nusbaum C."/>
            <person name="Birren B."/>
        </authorList>
    </citation>
    <scope>NUCLEOTIDE SEQUENCE [LARGE SCALE GENOMIC DNA]</scope>
    <source>
        <strain evidence="1 2">ANC 3649</strain>
    </source>
</reference>
<dbReference type="HOGENOM" id="CLU_3354080_0_0_6"/>
<comment type="caution">
    <text evidence="1">The sequence shown here is derived from an EMBL/GenBank/DDBJ whole genome shotgun (WGS) entry which is preliminary data.</text>
</comment>
<sequence>MSLPLIKKQFIKHGLAVATASIKRWSHMFEQLKAYL</sequence>
<protein>
    <submittedName>
        <fullName evidence="1">Uncharacterized protein</fullName>
    </submittedName>
</protein>
<organism evidence="1 2">
    <name type="scientific">Acinetobacter ursingii ANC 3649</name>
    <dbReference type="NCBI Taxonomy" id="1257043"/>
    <lineage>
        <taxon>Bacteria</taxon>
        <taxon>Pseudomonadati</taxon>
        <taxon>Pseudomonadota</taxon>
        <taxon>Gammaproteobacteria</taxon>
        <taxon>Moraxellales</taxon>
        <taxon>Moraxellaceae</taxon>
        <taxon>Acinetobacter</taxon>
    </lineage>
</organism>
<keyword evidence="2" id="KW-1185">Reference proteome</keyword>
<accession>N9DI57</accession>
<gene>
    <name evidence="1" type="ORF">F942_01206</name>
</gene>
<evidence type="ECO:0000313" key="2">
    <source>
        <dbReference type="Proteomes" id="UP000013276"/>
    </source>
</evidence>